<sequence length="204" mass="21458">MRVVIIGLSILTLSACGAAGSETGTQDAVGPCGNIQPILNARSEGEPFGSLQGANKMMGDTPLPDTFIGMHKAFGAACTASVMDGFGAGSTIYTYSCPLFEGNSMGRDAERADAEAAFAMAASEMRACLGEAWETAEDTENGDYQVYHKFTYKPVAMADSASGFTVDPAFLEMSYTPFMRGRGGPSGWQVVLQFQAQIDAPAEE</sequence>
<comment type="caution">
    <text evidence="2">The sequence shown here is derived from an EMBL/GenBank/DDBJ whole genome shotgun (WGS) entry which is preliminary data.</text>
</comment>
<gene>
    <name evidence="2" type="ORF">HJA_04987</name>
</gene>
<accession>A0A059FG35</accession>
<dbReference type="EMBL" id="ARYJ01000003">
    <property type="protein sequence ID" value="KCZ89579.1"/>
    <property type="molecule type" value="Genomic_DNA"/>
</dbReference>
<organism evidence="2 3">
    <name type="scientific">Hyphomonas jannaschiana VP2</name>
    <dbReference type="NCBI Taxonomy" id="1280952"/>
    <lineage>
        <taxon>Bacteria</taxon>
        <taxon>Pseudomonadati</taxon>
        <taxon>Pseudomonadota</taxon>
        <taxon>Alphaproteobacteria</taxon>
        <taxon>Hyphomonadales</taxon>
        <taxon>Hyphomonadaceae</taxon>
        <taxon>Hyphomonas</taxon>
    </lineage>
</organism>
<dbReference type="AlphaFoldDB" id="A0A059FG35"/>
<evidence type="ECO:0000256" key="1">
    <source>
        <dbReference type="SAM" id="SignalP"/>
    </source>
</evidence>
<dbReference type="Proteomes" id="UP000024816">
    <property type="component" value="Unassembled WGS sequence"/>
</dbReference>
<dbReference type="OrthoDB" id="7618223at2"/>
<feature type="signal peptide" evidence="1">
    <location>
        <begin position="1"/>
        <end position="18"/>
    </location>
</feature>
<reference evidence="2 3" key="1">
    <citation type="journal article" date="2014" name="Antonie Van Leeuwenhoek">
        <title>Hyphomonas beringensis sp. nov. and Hyphomonas chukchiensis sp. nov., isolated from surface seawater of the Bering Sea and Chukchi Sea.</title>
        <authorList>
            <person name="Li C."/>
            <person name="Lai Q."/>
            <person name="Li G."/>
            <person name="Dong C."/>
            <person name="Wang J."/>
            <person name="Liao Y."/>
            <person name="Shao Z."/>
        </authorList>
    </citation>
    <scope>NUCLEOTIDE SEQUENCE [LARGE SCALE GENOMIC DNA]</scope>
    <source>
        <strain evidence="2 3">VP2</strain>
    </source>
</reference>
<feature type="chain" id="PRO_5001577345" description="Lipoprotein" evidence="1">
    <location>
        <begin position="19"/>
        <end position="204"/>
    </location>
</feature>
<proteinExistence type="predicted"/>
<name>A0A059FG35_9PROT</name>
<evidence type="ECO:0000313" key="2">
    <source>
        <dbReference type="EMBL" id="KCZ89579.1"/>
    </source>
</evidence>
<protein>
    <recommendedName>
        <fullName evidence="4">Lipoprotein</fullName>
    </recommendedName>
</protein>
<dbReference type="RefSeq" id="WP_035579118.1">
    <property type="nucleotide sequence ID" value="NZ_ARYJ01000003.1"/>
</dbReference>
<dbReference type="PROSITE" id="PS51257">
    <property type="entry name" value="PROKAR_LIPOPROTEIN"/>
    <property type="match status" value="1"/>
</dbReference>
<evidence type="ECO:0008006" key="4">
    <source>
        <dbReference type="Google" id="ProtNLM"/>
    </source>
</evidence>
<evidence type="ECO:0000313" key="3">
    <source>
        <dbReference type="Proteomes" id="UP000024816"/>
    </source>
</evidence>
<keyword evidence="3" id="KW-1185">Reference proteome</keyword>
<dbReference type="PATRIC" id="fig|1280952.3.peg.988"/>
<dbReference type="STRING" id="1280952.HJA_04987"/>
<keyword evidence="1" id="KW-0732">Signal</keyword>